<accession>A0ABW2Z444</accession>
<dbReference type="CDD" id="cd07505">
    <property type="entry name" value="HAD_BPGM-like"/>
    <property type="match status" value="1"/>
</dbReference>
<dbReference type="SFLD" id="SFLDS00003">
    <property type="entry name" value="Haloacid_Dehalogenase"/>
    <property type="match status" value="1"/>
</dbReference>
<dbReference type="RefSeq" id="WP_298262719.1">
    <property type="nucleotide sequence ID" value="NZ_JBHTIC010000006.1"/>
</dbReference>
<dbReference type="InterPro" id="IPR023198">
    <property type="entry name" value="PGP-like_dom2"/>
</dbReference>
<evidence type="ECO:0000313" key="2">
    <source>
        <dbReference type="EMBL" id="MFD0761615.1"/>
    </source>
</evidence>
<keyword evidence="2" id="KW-0378">Hydrolase</keyword>
<dbReference type="Gene3D" id="1.10.150.240">
    <property type="entry name" value="Putative phosphatase, domain 2"/>
    <property type="match status" value="1"/>
</dbReference>
<dbReference type="Pfam" id="PF13419">
    <property type="entry name" value="HAD_2"/>
    <property type="match status" value="1"/>
</dbReference>
<dbReference type="InterPro" id="IPR041492">
    <property type="entry name" value="HAD_2"/>
</dbReference>
<dbReference type="InterPro" id="IPR036412">
    <property type="entry name" value="HAD-like_sf"/>
</dbReference>
<dbReference type="GO" id="GO:0016787">
    <property type="term" value="F:hydrolase activity"/>
    <property type="evidence" value="ECO:0007669"/>
    <property type="project" value="UniProtKB-KW"/>
</dbReference>
<comment type="caution">
    <text evidence="2">The sequence shown here is derived from an EMBL/GenBank/DDBJ whole genome shotgun (WGS) entry which is preliminary data.</text>
</comment>
<gene>
    <name evidence="2" type="ORF">ACFQZW_05930</name>
</gene>
<name>A0ABW2Z444_9FLAO</name>
<reference evidence="3" key="1">
    <citation type="journal article" date="2019" name="Int. J. Syst. Evol. Microbiol.">
        <title>The Global Catalogue of Microorganisms (GCM) 10K type strain sequencing project: providing services to taxonomists for standard genome sequencing and annotation.</title>
        <authorList>
            <consortium name="The Broad Institute Genomics Platform"/>
            <consortium name="The Broad Institute Genome Sequencing Center for Infectious Disease"/>
            <person name="Wu L."/>
            <person name="Ma J."/>
        </authorList>
    </citation>
    <scope>NUCLEOTIDE SEQUENCE [LARGE SCALE GENOMIC DNA]</scope>
    <source>
        <strain evidence="3">CCUG 60022</strain>
    </source>
</reference>
<keyword evidence="3" id="KW-1185">Reference proteome</keyword>
<protein>
    <submittedName>
        <fullName evidence="2">HAD family hydrolase</fullName>
    </submittedName>
</protein>
<dbReference type="PRINTS" id="PR00413">
    <property type="entry name" value="HADHALOGNASE"/>
</dbReference>
<evidence type="ECO:0000313" key="3">
    <source>
        <dbReference type="Proteomes" id="UP001597032"/>
    </source>
</evidence>
<comment type="similarity">
    <text evidence="1">Belongs to the HAD-like hydrolase superfamily. CbbY/CbbZ/Gph/YieH family.</text>
</comment>
<dbReference type="NCBIfam" id="TIGR02009">
    <property type="entry name" value="PGMB-YQAB-SF"/>
    <property type="match status" value="1"/>
</dbReference>
<evidence type="ECO:0000256" key="1">
    <source>
        <dbReference type="ARBA" id="ARBA00006171"/>
    </source>
</evidence>
<dbReference type="InterPro" id="IPR010976">
    <property type="entry name" value="B-phosphoglucomutase_hydrolase"/>
</dbReference>
<dbReference type="Gene3D" id="3.40.50.1000">
    <property type="entry name" value="HAD superfamily/HAD-like"/>
    <property type="match status" value="1"/>
</dbReference>
<organism evidence="2 3">
    <name type="scientific">Lutibacter aestuarii</name>
    <dbReference type="NCBI Taxonomy" id="861111"/>
    <lineage>
        <taxon>Bacteria</taxon>
        <taxon>Pseudomonadati</taxon>
        <taxon>Bacteroidota</taxon>
        <taxon>Flavobacteriia</taxon>
        <taxon>Flavobacteriales</taxon>
        <taxon>Flavobacteriaceae</taxon>
        <taxon>Lutibacter</taxon>
    </lineage>
</organism>
<dbReference type="SUPFAM" id="SSF56784">
    <property type="entry name" value="HAD-like"/>
    <property type="match status" value="1"/>
</dbReference>
<dbReference type="SFLD" id="SFLDG01129">
    <property type="entry name" value="C1.5:_HAD__Beta-PGM__Phosphata"/>
    <property type="match status" value="1"/>
</dbReference>
<dbReference type="InterPro" id="IPR051806">
    <property type="entry name" value="HAD-like_SPP"/>
</dbReference>
<sequence length="198" mass="22120">MIEIPKNVKGLIFDLDGTIADTMQYHFESWRKAVTPYGIDFNAELFMSLTGKPRTATILKLNELFGTTMNPIEVGAIKSSHFKTLVESTKEISIVADVIRKYHQVLPMSIGTGSTRSGAQKTLEVINMQQYFDIVVTSTDIINPKPHPETFLKCAELMKVAPKDCVVFEDGILGMQAAESVGMHVIDVTNYFTMEFTF</sequence>
<dbReference type="InterPro" id="IPR006439">
    <property type="entry name" value="HAD-SF_hydro_IA"/>
</dbReference>
<dbReference type="NCBIfam" id="TIGR01509">
    <property type="entry name" value="HAD-SF-IA-v3"/>
    <property type="match status" value="1"/>
</dbReference>
<dbReference type="EMBL" id="JBHTIC010000006">
    <property type="protein sequence ID" value="MFD0761615.1"/>
    <property type="molecule type" value="Genomic_DNA"/>
</dbReference>
<dbReference type="Proteomes" id="UP001597032">
    <property type="component" value="Unassembled WGS sequence"/>
</dbReference>
<dbReference type="PANTHER" id="PTHR43481:SF4">
    <property type="entry name" value="GLYCEROL-1-PHOSPHATE PHOSPHOHYDROLASE 1-RELATED"/>
    <property type="match status" value="1"/>
</dbReference>
<proteinExistence type="inferred from homology"/>
<dbReference type="InterPro" id="IPR023214">
    <property type="entry name" value="HAD_sf"/>
</dbReference>
<dbReference type="PANTHER" id="PTHR43481">
    <property type="entry name" value="FRUCTOSE-1-PHOSPHATE PHOSPHATASE"/>
    <property type="match status" value="1"/>
</dbReference>